<dbReference type="PANTHER" id="PTHR43895">
    <property type="entry name" value="CALCIUM/CALMODULIN-DEPENDENT PROTEIN KINASE KINASE-RELATED"/>
    <property type="match status" value="1"/>
</dbReference>
<reference evidence="8 9" key="1">
    <citation type="submission" date="2019-01" db="EMBL/GenBank/DDBJ databases">
        <title>Sequencing of cultivated peanut Arachis hypogaea provides insights into genome evolution and oil improvement.</title>
        <authorList>
            <person name="Chen X."/>
        </authorList>
    </citation>
    <scope>NUCLEOTIDE SEQUENCE [LARGE SCALE GENOMIC DNA]</scope>
    <source>
        <strain evidence="9">cv. Fuhuasheng</strain>
        <tissue evidence="8">Leaves</tissue>
    </source>
</reference>
<gene>
    <name evidence="8" type="ORF">Ahy_B02g060828</name>
</gene>
<evidence type="ECO:0000256" key="1">
    <source>
        <dbReference type="ARBA" id="ARBA00022527"/>
    </source>
</evidence>
<proteinExistence type="predicted"/>
<keyword evidence="1" id="KW-0723">Serine/threonine-protein kinase</keyword>
<dbReference type="GO" id="GO:0004674">
    <property type="term" value="F:protein serine/threonine kinase activity"/>
    <property type="evidence" value="ECO:0007669"/>
    <property type="project" value="UniProtKB-KW"/>
</dbReference>
<dbReference type="PANTHER" id="PTHR43895:SF140">
    <property type="entry name" value="CBL-INTERACTING SERINE_THREONINE-PROTEIN KINASE 12"/>
    <property type="match status" value="1"/>
</dbReference>
<dbReference type="Proteomes" id="UP000289738">
    <property type="component" value="Chromosome B02"/>
</dbReference>
<dbReference type="EMBL" id="SDMP01000012">
    <property type="protein sequence ID" value="RYR26570.1"/>
    <property type="molecule type" value="Genomic_DNA"/>
</dbReference>
<keyword evidence="2" id="KW-0808">Transferase</keyword>
<keyword evidence="6" id="KW-1133">Transmembrane helix</keyword>
<evidence type="ECO:0000313" key="8">
    <source>
        <dbReference type="EMBL" id="RYR26570.1"/>
    </source>
</evidence>
<dbReference type="GO" id="GO:0007165">
    <property type="term" value="P:signal transduction"/>
    <property type="evidence" value="ECO:0007669"/>
    <property type="project" value="InterPro"/>
</dbReference>
<evidence type="ECO:0000256" key="2">
    <source>
        <dbReference type="ARBA" id="ARBA00022679"/>
    </source>
</evidence>
<dbReference type="GO" id="GO:0005524">
    <property type="term" value="F:ATP binding"/>
    <property type="evidence" value="ECO:0007669"/>
    <property type="project" value="UniProtKB-KW"/>
</dbReference>
<dbReference type="Pfam" id="PF03822">
    <property type="entry name" value="NAF"/>
    <property type="match status" value="1"/>
</dbReference>
<dbReference type="AlphaFoldDB" id="A0A445AJM0"/>
<keyword evidence="9" id="KW-1185">Reference proteome</keyword>
<protein>
    <recommendedName>
        <fullName evidence="7">NAF domain-containing protein</fullName>
    </recommendedName>
</protein>
<evidence type="ECO:0000256" key="5">
    <source>
        <dbReference type="ARBA" id="ARBA00022840"/>
    </source>
</evidence>
<evidence type="ECO:0000259" key="7">
    <source>
        <dbReference type="Pfam" id="PF03822"/>
    </source>
</evidence>
<sequence length="201" mass="22902">MAIYKKIYKGEFRCPRWFFFELSNFVAKLLDTNLTKEIPFRTSWRIVGSRKALSRLSSILRMTIRWCSMLLVVVIMFILLLICGGGGGGGGGGMLLLPRFDLSGLFEEKGDKVKFISSAPVSKIISKLEEITQLVSFTISKKGSRVSLEGSRKGVKWSLTIAVEIFELTLSLVVVEVKKKGRDKEEYERFFMYRNPFVCKF</sequence>
<comment type="caution">
    <text evidence="8">The sequence shown here is derived from an EMBL/GenBank/DDBJ whole genome shotgun (WGS) entry which is preliminary data.</text>
</comment>
<keyword evidence="3" id="KW-0547">Nucleotide-binding</keyword>
<dbReference type="Gene3D" id="3.30.310.80">
    <property type="entry name" value="Kinase associated domain 1, KA1"/>
    <property type="match status" value="1"/>
</dbReference>
<organism evidence="8 9">
    <name type="scientific">Arachis hypogaea</name>
    <name type="common">Peanut</name>
    <dbReference type="NCBI Taxonomy" id="3818"/>
    <lineage>
        <taxon>Eukaryota</taxon>
        <taxon>Viridiplantae</taxon>
        <taxon>Streptophyta</taxon>
        <taxon>Embryophyta</taxon>
        <taxon>Tracheophyta</taxon>
        <taxon>Spermatophyta</taxon>
        <taxon>Magnoliopsida</taxon>
        <taxon>eudicotyledons</taxon>
        <taxon>Gunneridae</taxon>
        <taxon>Pentapetalae</taxon>
        <taxon>rosids</taxon>
        <taxon>fabids</taxon>
        <taxon>Fabales</taxon>
        <taxon>Fabaceae</taxon>
        <taxon>Papilionoideae</taxon>
        <taxon>50 kb inversion clade</taxon>
        <taxon>dalbergioids sensu lato</taxon>
        <taxon>Dalbergieae</taxon>
        <taxon>Pterocarpus clade</taxon>
        <taxon>Arachis</taxon>
    </lineage>
</organism>
<feature type="transmembrane region" description="Helical" evidence="6">
    <location>
        <begin position="64"/>
        <end position="87"/>
    </location>
</feature>
<dbReference type="InterPro" id="IPR004041">
    <property type="entry name" value="NAF_dom"/>
</dbReference>
<name>A0A445AJM0_ARAHY</name>
<keyword evidence="4" id="KW-0418">Kinase</keyword>
<dbReference type="CDD" id="cd12195">
    <property type="entry name" value="CIPK_C"/>
    <property type="match status" value="1"/>
</dbReference>
<dbReference type="STRING" id="3818.A0A445AJM0"/>
<keyword evidence="6" id="KW-0812">Transmembrane</keyword>
<accession>A0A445AJM0</accession>
<keyword evidence="5" id="KW-0067">ATP-binding</keyword>
<evidence type="ECO:0000256" key="6">
    <source>
        <dbReference type="SAM" id="Phobius"/>
    </source>
</evidence>
<feature type="domain" description="NAF" evidence="7">
    <location>
        <begin position="99"/>
        <end position="141"/>
    </location>
</feature>
<keyword evidence="6" id="KW-0472">Membrane</keyword>
<evidence type="ECO:0000313" key="9">
    <source>
        <dbReference type="Proteomes" id="UP000289738"/>
    </source>
</evidence>
<evidence type="ECO:0000256" key="3">
    <source>
        <dbReference type="ARBA" id="ARBA00022741"/>
    </source>
</evidence>
<evidence type="ECO:0000256" key="4">
    <source>
        <dbReference type="ARBA" id="ARBA00022777"/>
    </source>
</evidence>